<dbReference type="STRING" id="52689.AKG39_14530"/>
<evidence type="ECO:0000313" key="1">
    <source>
        <dbReference type="EMBL" id="KNZ40922.1"/>
    </source>
</evidence>
<protein>
    <recommendedName>
        <fullName evidence="3">Metallopeptidase family protein</fullName>
    </recommendedName>
</protein>
<evidence type="ECO:0008006" key="3">
    <source>
        <dbReference type="Google" id="ProtNLM"/>
    </source>
</evidence>
<proteinExistence type="predicted"/>
<dbReference type="InterPro" id="IPR038555">
    <property type="entry name" value="Zincin_1_sf"/>
</dbReference>
<sequence length="130" mass="15121">MEDTMFTIDETEVILNEIAEEMPQELYNELSGGIVLREEMKLHPKSKDNDLYILGEYHSDSQLGNFIAVYYGSVIRSYGNYSLKNYKNELRKVLKHEFLHHLETMAGEVSLAVEDSIELEKYLESWGKSH</sequence>
<dbReference type="CDD" id="cd12953">
    <property type="entry name" value="MMP_TTHA0227"/>
    <property type="match status" value="1"/>
</dbReference>
<keyword evidence="2" id="KW-1185">Reference proteome</keyword>
<dbReference type="SUPFAM" id="SSF55486">
    <property type="entry name" value="Metalloproteases ('zincins'), catalytic domain"/>
    <property type="match status" value="1"/>
</dbReference>
<organism evidence="1 2">
    <name type="scientific">Acetobacterium bakii</name>
    <dbReference type="NCBI Taxonomy" id="52689"/>
    <lineage>
        <taxon>Bacteria</taxon>
        <taxon>Bacillati</taxon>
        <taxon>Bacillota</taxon>
        <taxon>Clostridia</taxon>
        <taxon>Eubacteriales</taxon>
        <taxon>Eubacteriaceae</taxon>
        <taxon>Acetobacterium</taxon>
    </lineage>
</organism>
<accession>A0A0L6TXX9</accession>
<dbReference type="Gene3D" id="3.30.2010.20">
    <property type="match status" value="1"/>
</dbReference>
<evidence type="ECO:0000313" key="2">
    <source>
        <dbReference type="Proteomes" id="UP000036873"/>
    </source>
</evidence>
<dbReference type="Proteomes" id="UP000036873">
    <property type="component" value="Unassembled WGS sequence"/>
</dbReference>
<dbReference type="AlphaFoldDB" id="A0A0L6TXX9"/>
<gene>
    <name evidence="1" type="ORF">AKG39_14530</name>
</gene>
<dbReference type="EMBL" id="LGYO01000040">
    <property type="protein sequence ID" value="KNZ40922.1"/>
    <property type="molecule type" value="Genomic_DNA"/>
</dbReference>
<name>A0A0L6TXX9_9FIRM</name>
<comment type="caution">
    <text evidence="1">The sequence shown here is derived from an EMBL/GenBank/DDBJ whole genome shotgun (WGS) entry which is preliminary data.</text>
</comment>
<reference evidence="2" key="1">
    <citation type="submission" date="2015-07" db="EMBL/GenBank/DDBJ databases">
        <title>Draft genome sequence of Acetobacterium bakii DSM 8293, a potential psychrophilic chemical producer through syngas fermentation.</title>
        <authorList>
            <person name="Song Y."/>
            <person name="Hwang S."/>
            <person name="Cho B.-K."/>
        </authorList>
    </citation>
    <scope>NUCLEOTIDE SEQUENCE [LARGE SCALE GENOMIC DNA]</scope>
    <source>
        <strain evidence="2">DSM 8239</strain>
    </source>
</reference>